<dbReference type="Pfam" id="PF14392">
    <property type="entry name" value="zf-CCHC_4"/>
    <property type="match status" value="1"/>
</dbReference>
<reference evidence="4" key="1">
    <citation type="journal article" date="2016" name="Proc. Natl. Acad. Sci. U.S.A.">
        <title>Chromosome-level assembly of Arabidopsis thaliana Ler reveals the extent of translocation and inversion polymorphisms.</title>
        <authorList>
            <person name="Zapata L."/>
            <person name="Ding J."/>
            <person name="Willing E.M."/>
            <person name="Hartwig B."/>
            <person name="Bezdan D."/>
            <person name="Jiao W.B."/>
            <person name="Patel V."/>
            <person name="Velikkakam James G."/>
            <person name="Koornneef M."/>
            <person name="Ossowski S."/>
            <person name="Schneeberger K."/>
        </authorList>
    </citation>
    <scope>NUCLEOTIDE SEQUENCE [LARGE SCALE GENOMIC DNA]</scope>
    <source>
        <strain evidence="4">cv. Landsberg erecta</strain>
    </source>
</reference>
<dbReference type="Pfam" id="PF13966">
    <property type="entry name" value="zf-RVT"/>
    <property type="match status" value="1"/>
</dbReference>
<evidence type="ECO:0000313" key="4">
    <source>
        <dbReference type="Proteomes" id="UP000078284"/>
    </source>
</evidence>
<feature type="domain" description="Reverse transcriptase" evidence="2">
    <location>
        <begin position="110"/>
        <end position="376"/>
    </location>
</feature>
<evidence type="ECO:0000313" key="3">
    <source>
        <dbReference type="EMBL" id="OAP19763.1"/>
    </source>
</evidence>
<dbReference type="PANTHER" id="PTHR46890">
    <property type="entry name" value="NON-LTR RETROLELEMENT REVERSE TRANSCRIPTASE-LIKE PROTEIN-RELATED"/>
    <property type="match status" value="1"/>
</dbReference>
<feature type="compositionally biased region" description="Basic and acidic residues" evidence="1">
    <location>
        <begin position="991"/>
        <end position="1000"/>
    </location>
</feature>
<dbReference type="Proteomes" id="UP000078284">
    <property type="component" value="Chromosome 1"/>
</dbReference>
<proteinExistence type="predicted"/>
<dbReference type="InterPro" id="IPR026960">
    <property type="entry name" value="RVT-Znf"/>
</dbReference>
<dbReference type="InterPro" id="IPR043502">
    <property type="entry name" value="DNA/RNA_pol_sf"/>
</dbReference>
<accession>A0A178WQB8</accession>
<protein>
    <recommendedName>
        <fullName evidence="2">Reverse transcriptase domain-containing protein</fullName>
    </recommendedName>
</protein>
<dbReference type="SUPFAM" id="SSF56672">
    <property type="entry name" value="DNA/RNA polymerases"/>
    <property type="match status" value="1"/>
</dbReference>
<dbReference type="CDD" id="cd01650">
    <property type="entry name" value="RT_nLTR_like"/>
    <property type="match status" value="1"/>
</dbReference>
<name>A0A178WQB8_ARATH</name>
<feature type="compositionally biased region" description="Basic and acidic residues" evidence="1">
    <location>
        <begin position="1014"/>
        <end position="1025"/>
    </location>
</feature>
<dbReference type="ExpressionAtlas" id="A0A178WQB8">
    <property type="expression patterns" value="baseline and differential"/>
</dbReference>
<dbReference type="EMBL" id="LUHQ01000001">
    <property type="protein sequence ID" value="OAP19763.1"/>
    <property type="molecule type" value="Genomic_DNA"/>
</dbReference>
<dbReference type="InterPro" id="IPR025836">
    <property type="entry name" value="Zn_knuckle_CX2CX4HX4C"/>
</dbReference>
<dbReference type="AlphaFoldDB" id="A0A178WQB8"/>
<dbReference type="InterPro" id="IPR000477">
    <property type="entry name" value="RT_dom"/>
</dbReference>
<gene>
    <name evidence="3" type="ordered locus">AXX17_At1g43730</name>
</gene>
<dbReference type="Pfam" id="PF00078">
    <property type="entry name" value="RVT_1"/>
    <property type="match status" value="1"/>
</dbReference>
<evidence type="ECO:0000259" key="2">
    <source>
        <dbReference type="PROSITE" id="PS50878"/>
    </source>
</evidence>
<dbReference type="PANTHER" id="PTHR46890:SF48">
    <property type="entry name" value="RNA-DIRECTED DNA POLYMERASE"/>
    <property type="match status" value="1"/>
</dbReference>
<dbReference type="InterPro" id="IPR052343">
    <property type="entry name" value="Retrotransposon-Effector_Assoc"/>
</dbReference>
<feature type="region of interest" description="Disordered" evidence="1">
    <location>
        <begin position="894"/>
        <end position="936"/>
    </location>
</feature>
<comment type="caution">
    <text evidence="3">The sequence shown here is derived from an EMBL/GenBank/DDBJ whole genome shotgun (WGS) entry which is preliminary data.</text>
</comment>
<organism evidence="3 4">
    <name type="scientific">Arabidopsis thaliana</name>
    <name type="common">Mouse-ear cress</name>
    <dbReference type="NCBI Taxonomy" id="3702"/>
    <lineage>
        <taxon>Eukaryota</taxon>
        <taxon>Viridiplantae</taxon>
        <taxon>Streptophyta</taxon>
        <taxon>Embryophyta</taxon>
        <taxon>Tracheophyta</taxon>
        <taxon>Spermatophyta</taxon>
        <taxon>Magnoliopsida</taxon>
        <taxon>eudicotyledons</taxon>
        <taxon>Gunneridae</taxon>
        <taxon>Pentapetalae</taxon>
        <taxon>rosids</taxon>
        <taxon>malvids</taxon>
        <taxon>Brassicales</taxon>
        <taxon>Brassicaceae</taxon>
        <taxon>Camelineae</taxon>
        <taxon>Arabidopsis</taxon>
    </lineage>
</organism>
<feature type="region of interest" description="Disordered" evidence="1">
    <location>
        <begin position="978"/>
        <end position="1033"/>
    </location>
</feature>
<feature type="compositionally biased region" description="Basic and acidic residues" evidence="1">
    <location>
        <begin position="905"/>
        <end position="918"/>
    </location>
</feature>
<evidence type="ECO:0000256" key="1">
    <source>
        <dbReference type="SAM" id="MobiDB-lite"/>
    </source>
</evidence>
<feature type="compositionally biased region" description="Polar residues" evidence="1">
    <location>
        <begin position="919"/>
        <end position="931"/>
    </location>
</feature>
<sequence length="1033" mass="117030">MGNSLSFILDENGKEQTRNSEKGKVASHYFENLFTSSYSSNSNAWLQGFPVKVYSSMNQDLTKEVTEEEIQNVVFAINPESAPGPDGFTAFFFQKYWSVVKSQILQEIFGFFRTGVLPQEWNHTLICLIPKISPPQRMTDLRPISLCSLLYKIISKILTSRLKKHLPDIISPSQSAFVPERLVSDNILIAHEIVHNLRTNDKISREFMAVKTDMSKAFDRVEWPFLKDIMKALGFNMQWISWIIACVSSVSYSVLINGQAFGYIKPARGIRQGDPLSSSLFVLCTEALIHILNTAERARKISGIKFQETGVSVNHLLFADDTLLMCKATRNECEELMSCLSTYDKVSGQMINVSKSAVTFGSKIDEETKDWIKNRSGIALEGGSGKYLDSLCWALTRNGVYTVKSGYDFISNQVHHDLFKKAEENPSLNPLFLKIWNLHTVPKIKNFLWRLLNGSIAVEDRLRTRGLKNADGCLLCGSESETINHVMFQCSLSRQVWAMSLVPSPLNGFGDSLFTNLAHLFDMSTNPSLSPLLREISPWILWALWKNRNKNLFEGIGLMTNLIIAKAFEDCQEWCLAQENLMNSSLTHKAAGAQNWNAPRSGDLKCNIGYAWSKHHQVSGASWVVRNSNGIVLLHSRRSYSQDLELGREDPPQLIPHAAYTTNESRNRLTLIARPLNPRSQNLNAVVAALPRVWGLTSQKWKWRSVNRHSLDEICECMIKSTFRLGNCPSTTTEHKTLSVSSRKKLCVRIFYSKASSQALLMWLLTDISSTSRTWEVNLAFEYLSTITLWVQMRGIPLVYVCEETVVEIAHGLGEIISLDFHDATTTQIAYIRVRIRFDLTDRIRFFQRIIFDSGESALIRFQYERLRRICSSCFRLTHHRNYCPFRQPEPLPLVRGPNNNPSRTRREGVRTRDEYHRSSLNSQSQMSENSFPAPIEPLPRVAAPVLNPNDLISRDSNIQPISGLAIAENVPRVFEIGESSSQGEIGNPGKKVDKGDSTKRKNMSNAKSDEEETSPREVEHKDGGILKPPKKR</sequence>
<dbReference type="PROSITE" id="PS50878">
    <property type="entry name" value="RT_POL"/>
    <property type="match status" value="1"/>
</dbReference>